<comment type="caution">
    <text evidence="1">The sequence shown here is derived from an EMBL/GenBank/DDBJ whole genome shotgun (WGS) entry which is preliminary data.</text>
</comment>
<evidence type="ECO:0000313" key="1">
    <source>
        <dbReference type="EMBL" id="RZF64000.1"/>
    </source>
</evidence>
<dbReference type="Proteomes" id="UP000292085">
    <property type="component" value="Unassembled WGS sequence"/>
</dbReference>
<dbReference type="RefSeq" id="WP_130158343.1">
    <property type="nucleotide sequence ID" value="NZ_SGIS01000019.1"/>
</dbReference>
<proteinExistence type="predicted"/>
<accession>A0A4Q6XUM2</accession>
<sequence>MTEQCNRCRFWQVDKATLAAGDPCGEDIAFGRCRRNAPVVIGALAALGVPRTPWGRDTDMESESLSSMQVHLATRQPVTENVDWCGEFREACRENV</sequence>
<organism evidence="1 2">
    <name type="scientific">Sphingomonas populi</name>
    <dbReference type="NCBI Taxonomy" id="2484750"/>
    <lineage>
        <taxon>Bacteria</taxon>
        <taxon>Pseudomonadati</taxon>
        <taxon>Pseudomonadota</taxon>
        <taxon>Alphaproteobacteria</taxon>
        <taxon>Sphingomonadales</taxon>
        <taxon>Sphingomonadaceae</taxon>
        <taxon>Sphingomonas</taxon>
    </lineage>
</organism>
<keyword evidence="2" id="KW-1185">Reference proteome</keyword>
<name>A0A4Q6XUM2_9SPHN</name>
<evidence type="ECO:0000313" key="2">
    <source>
        <dbReference type="Proteomes" id="UP000292085"/>
    </source>
</evidence>
<reference evidence="1 2" key="1">
    <citation type="submission" date="2019-02" db="EMBL/GenBank/DDBJ databases">
        <authorList>
            <person name="Li Y."/>
        </authorList>
    </citation>
    <scope>NUCLEOTIDE SEQUENCE [LARGE SCALE GENOMIC DNA]</scope>
    <source>
        <strain evidence="1 2">3-7</strain>
    </source>
</reference>
<protein>
    <submittedName>
        <fullName evidence="1">Uncharacterized protein</fullName>
    </submittedName>
</protein>
<gene>
    <name evidence="1" type="ORF">EWE75_13570</name>
</gene>
<dbReference type="OrthoDB" id="7584670at2"/>
<dbReference type="EMBL" id="SGIS01000019">
    <property type="protein sequence ID" value="RZF64000.1"/>
    <property type="molecule type" value="Genomic_DNA"/>
</dbReference>
<dbReference type="AlphaFoldDB" id="A0A4Q6XUM2"/>